<gene>
    <name evidence="1" type="ORF">N311_00484</name>
</gene>
<reference evidence="1 2" key="1">
    <citation type="submission" date="2014-04" db="EMBL/GenBank/DDBJ databases">
        <title>Genome evolution of avian class.</title>
        <authorList>
            <person name="Zhang G."/>
            <person name="Li C."/>
        </authorList>
    </citation>
    <scope>NUCLEOTIDE SEQUENCE [LARGE SCALE GENOMIC DNA]</scope>
    <source>
        <strain evidence="1">BGI_N311</strain>
    </source>
</reference>
<accession>A0A091PLN9</accession>
<dbReference type="AlphaFoldDB" id="A0A091PLN9"/>
<protein>
    <submittedName>
        <fullName evidence="1">Uncharacterized protein</fullName>
    </submittedName>
</protein>
<evidence type="ECO:0000313" key="1">
    <source>
        <dbReference type="EMBL" id="KFP92435.1"/>
    </source>
</evidence>
<feature type="non-terminal residue" evidence="1">
    <location>
        <position position="1"/>
    </location>
</feature>
<keyword evidence="2" id="KW-1185">Reference proteome</keyword>
<feature type="non-terminal residue" evidence="1">
    <location>
        <position position="143"/>
    </location>
</feature>
<dbReference type="Proteomes" id="UP000054244">
    <property type="component" value="Unassembled WGS sequence"/>
</dbReference>
<proteinExistence type="predicted"/>
<organism evidence="1 2">
    <name type="scientific">Apaloderma vittatum</name>
    <name type="common">Bar-tailed trogon</name>
    <dbReference type="NCBI Taxonomy" id="57397"/>
    <lineage>
        <taxon>Eukaryota</taxon>
        <taxon>Metazoa</taxon>
        <taxon>Chordata</taxon>
        <taxon>Craniata</taxon>
        <taxon>Vertebrata</taxon>
        <taxon>Euteleostomi</taxon>
        <taxon>Archelosauria</taxon>
        <taxon>Archosauria</taxon>
        <taxon>Dinosauria</taxon>
        <taxon>Saurischia</taxon>
        <taxon>Theropoda</taxon>
        <taxon>Coelurosauria</taxon>
        <taxon>Aves</taxon>
        <taxon>Neognathae</taxon>
        <taxon>Neoaves</taxon>
        <taxon>Telluraves</taxon>
        <taxon>Coraciimorphae</taxon>
        <taxon>Trogoniformes</taxon>
        <taxon>Trogonidae</taxon>
        <taxon>Apaloderma</taxon>
    </lineage>
</organism>
<sequence length="143" mass="15969">NCNSNVQLWNTAERIFASIFAPGVAVAKALTTLNRMACWIAKNANLTSEVLLQLTNDVSSIRHATLQNHAAIDFLLLAHGHGCKEFDGMCCMSLEDHSESIHKKIQDLQVMTHQIQEDTGFFGIEKLFGQWGLSRWLISLVKT</sequence>
<name>A0A091PLN9_APAVI</name>
<evidence type="ECO:0000313" key="2">
    <source>
        <dbReference type="Proteomes" id="UP000054244"/>
    </source>
</evidence>
<dbReference type="SUPFAM" id="SSF58069">
    <property type="entry name" value="Virus ectodomain"/>
    <property type="match status" value="1"/>
</dbReference>
<dbReference type="Gene3D" id="1.10.287.210">
    <property type="match status" value="1"/>
</dbReference>
<dbReference type="EMBL" id="KL393409">
    <property type="protein sequence ID" value="KFP92435.1"/>
    <property type="molecule type" value="Genomic_DNA"/>
</dbReference>